<dbReference type="OrthoDB" id="3946009at2759"/>
<accession>A0A9P8VE13</accession>
<evidence type="ECO:0000313" key="1">
    <source>
        <dbReference type="EMBL" id="KAH6689807.1"/>
    </source>
</evidence>
<reference evidence="1" key="1">
    <citation type="journal article" date="2021" name="Nat. Commun.">
        <title>Genetic determinants of endophytism in the Arabidopsis root mycobiome.</title>
        <authorList>
            <person name="Mesny F."/>
            <person name="Miyauchi S."/>
            <person name="Thiergart T."/>
            <person name="Pickel B."/>
            <person name="Atanasova L."/>
            <person name="Karlsson M."/>
            <person name="Huettel B."/>
            <person name="Barry K.W."/>
            <person name="Haridas S."/>
            <person name="Chen C."/>
            <person name="Bauer D."/>
            <person name="Andreopoulos W."/>
            <person name="Pangilinan J."/>
            <person name="LaButti K."/>
            <person name="Riley R."/>
            <person name="Lipzen A."/>
            <person name="Clum A."/>
            <person name="Drula E."/>
            <person name="Henrissat B."/>
            <person name="Kohler A."/>
            <person name="Grigoriev I.V."/>
            <person name="Martin F.M."/>
            <person name="Hacquard S."/>
        </authorList>
    </citation>
    <scope>NUCLEOTIDE SEQUENCE</scope>
    <source>
        <strain evidence="1">MPI-SDFR-AT-0117</strain>
    </source>
</reference>
<proteinExistence type="predicted"/>
<evidence type="ECO:0000313" key="2">
    <source>
        <dbReference type="Proteomes" id="UP000770015"/>
    </source>
</evidence>
<protein>
    <submittedName>
        <fullName evidence="1">Uncharacterized protein</fullName>
    </submittedName>
</protein>
<keyword evidence="2" id="KW-1185">Reference proteome</keyword>
<dbReference type="Proteomes" id="UP000770015">
    <property type="component" value="Unassembled WGS sequence"/>
</dbReference>
<organism evidence="1 2">
    <name type="scientific">Plectosphaerella plurivora</name>
    <dbReference type="NCBI Taxonomy" id="936078"/>
    <lineage>
        <taxon>Eukaryota</taxon>
        <taxon>Fungi</taxon>
        <taxon>Dikarya</taxon>
        <taxon>Ascomycota</taxon>
        <taxon>Pezizomycotina</taxon>
        <taxon>Sordariomycetes</taxon>
        <taxon>Hypocreomycetidae</taxon>
        <taxon>Glomerellales</taxon>
        <taxon>Plectosphaerellaceae</taxon>
        <taxon>Plectosphaerella</taxon>
    </lineage>
</organism>
<comment type="caution">
    <text evidence="1">The sequence shown here is derived from an EMBL/GenBank/DDBJ whole genome shotgun (WGS) entry which is preliminary data.</text>
</comment>
<dbReference type="AlphaFoldDB" id="A0A9P8VE13"/>
<name>A0A9P8VE13_9PEZI</name>
<gene>
    <name evidence="1" type="ORF">F5X68DRAFT_204288</name>
</gene>
<dbReference type="EMBL" id="JAGSXJ010000007">
    <property type="protein sequence ID" value="KAH6689807.1"/>
    <property type="molecule type" value="Genomic_DNA"/>
</dbReference>
<sequence>MCLCDTVAQLARSFDPDVAAALSSDLSRHLSAIRSVLARSKPLSRDVGYQVVPNNQRTAKVLAARPSDPKALARLAFRCRDGAAAFWTASSPDGFDAVVPSELRRRVACVVVDLRSNLGLDAQDWVPPGLADLYRGLKASELRYAGKKYIKMARKLGGVGSILWLPLDVPSSTYERYLNIDDEEAFSHLRSLGPEDQSLNLDDIAQQLISSQLGDIAPPITKYDLLGDYSDLFPRTDRIFMLLAALGGSTIPVDLLQSTRQTQRRWGADGEIKSIAALDFGMPPEMIDALSDDTCLQRVGSSPGLTESTLDDGTTVWSLDSHLVASIMNSISTQTRETLEAIVLRLLCFSCPALYEGKVNWPRDKKKAIWALLDRATDGPKIAASQKCQAIDALLFFAERDFFTIRRAAVARARTILHKGMPFYFHASVALFESIMLRLEGSFDHSTTKARSFLDNNPVSPATTRCDNALRGRLHVSWIENKVHRYDPDAAAVMYDWEGLLPLSTFEIEVTRRLQGTAAKYFHSIGDLVMARASLEQHLSLVTTVPIRENTRLLITTKLAEIFCELREHEKSHELIAAEMAAEGAEARSKTRPFRRLSMASVEVDLGRGRLDEAEATLQKLALAEPPELDDLNDQVLHMRRLMLEARAAHERLRYEEAHRLWGLALTRMSEFSIFAARHPWIAAVAHVSMAHAALALGDAAGAREAWARGADVSRTERCEYVIPTLATVWVPRIVADVLATQGWPFRMMLPGGRPDVTWS</sequence>